<sequence length="713" mass="79554">MEGTPQVAFARYACESCKKRKTKCSRELPKCAACKPWPGPCSYARQFPDSAAASSSAMLEPANIFGSSSLPDRLDRIEATLQTLTAAVTKLLAASEAKSEQPQPKPESNPTPKPPDEPDKPSPPKPTATIAPPAISSLDEANAHLGSLLPSHDHADHSLALQNLTDLTNTLTSFRLDMSLDLGPHDSREYITPGPETGSLIISKFTPLTLFASPFFTPPSPSLLSSILFSPSSVPPGWVIYTNYFLLSSPITASLFPSCVPHWRHNVRLALQNASLYLHPSKVNIAAFTMLSFHGEDFAASPNTSWMLCSHLCRQAQALKLWEGNGGDGGEEERQRDLTLFWAIYNMEKCCALTFGRTQAGPLLEGVDIEKVEMPRREWFRSFKPHLHDVESDEVRGVDTEFGGYVFLRNVELAKLTERVLGYLGKGEREEKEREGLKKQLGDWFKETDETFSRGIDKEKGAYNSVRKEKVMRLFGFTVKFRYLHIVIILTRDSPGDEGLRVESARRAIEILPMTVGGWDPVYNGVIWHLLYYPFTPFFVVFGHIVTNPRAATAQSDLRLLETVVEYITALQPLLTLLRDLTAKLQKTAEIFLRLARRHVNEAAGCLPLPLNSTVQGDIQMPAFPQDQDQAEQLHHQQEAIPNYQDFSLDGIDIDRFLSWVPQPMGFPGDIDFGAADGTTGAGEEQQQNRGTKRPFEATFDWFSWENYYADAT</sequence>
<dbReference type="CDD" id="cd00067">
    <property type="entry name" value="GAL4"/>
    <property type="match status" value="1"/>
</dbReference>
<comment type="caution">
    <text evidence="5">The sequence shown here is derived from an EMBL/GenBank/DDBJ whole genome shotgun (WGS) entry which is preliminary data.</text>
</comment>
<keyword evidence="1" id="KW-0479">Metal-binding</keyword>
<reference evidence="5" key="1">
    <citation type="journal article" date="2023" name="Mol. Phylogenet. Evol.">
        <title>Genome-scale phylogeny and comparative genomics of the fungal order Sordariales.</title>
        <authorList>
            <person name="Hensen N."/>
            <person name="Bonometti L."/>
            <person name="Westerberg I."/>
            <person name="Brannstrom I.O."/>
            <person name="Guillou S."/>
            <person name="Cros-Aarteil S."/>
            <person name="Calhoun S."/>
            <person name="Haridas S."/>
            <person name="Kuo A."/>
            <person name="Mondo S."/>
            <person name="Pangilinan J."/>
            <person name="Riley R."/>
            <person name="LaButti K."/>
            <person name="Andreopoulos B."/>
            <person name="Lipzen A."/>
            <person name="Chen C."/>
            <person name="Yan M."/>
            <person name="Daum C."/>
            <person name="Ng V."/>
            <person name="Clum A."/>
            <person name="Steindorff A."/>
            <person name="Ohm R.A."/>
            <person name="Martin F."/>
            <person name="Silar P."/>
            <person name="Natvig D.O."/>
            <person name="Lalanne C."/>
            <person name="Gautier V."/>
            <person name="Ament-Velasquez S.L."/>
            <person name="Kruys A."/>
            <person name="Hutchinson M.I."/>
            <person name="Powell A.J."/>
            <person name="Barry K."/>
            <person name="Miller A.N."/>
            <person name="Grigoriev I.V."/>
            <person name="Debuchy R."/>
            <person name="Gladieux P."/>
            <person name="Hiltunen Thoren M."/>
            <person name="Johannesson H."/>
        </authorList>
    </citation>
    <scope>NUCLEOTIDE SEQUENCE</scope>
    <source>
        <strain evidence="5">CBS 892.96</strain>
    </source>
</reference>
<evidence type="ECO:0000259" key="4">
    <source>
        <dbReference type="PROSITE" id="PS50048"/>
    </source>
</evidence>
<dbReference type="PROSITE" id="PS50048">
    <property type="entry name" value="ZN2_CY6_FUNGAL_2"/>
    <property type="match status" value="1"/>
</dbReference>
<reference evidence="5" key="2">
    <citation type="submission" date="2023-05" db="EMBL/GenBank/DDBJ databases">
        <authorList>
            <consortium name="Lawrence Berkeley National Laboratory"/>
            <person name="Steindorff A."/>
            <person name="Hensen N."/>
            <person name="Bonometti L."/>
            <person name="Westerberg I."/>
            <person name="Brannstrom I.O."/>
            <person name="Guillou S."/>
            <person name="Cros-Aarteil S."/>
            <person name="Calhoun S."/>
            <person name="Haridas S."/>
            <person name="Kuo A."/>
            <person name="Mondo S."/>
            <person name="Pangilinan J."/>
            <person name="Riley R."/>
            <person name="Labutti K."/>
            <person name="Andreopoulos B."/>
            <person name="Lipzen A."/>
            <person name="Chen C."/>
            <person name="Yanf M."/>
            <person name="Daum C."/>
            <person name="Ng V."/>
            <person name="Clum A."/>
            <person name="Ohm R."/>
            <person name="Martin F."/>
            <person name="Silar P."/>
            <person name="Natvig D."/>
            <person name="Lalanne C."/>
            <person name="Gautier V."/>
            <person name="Ament-Velasquez S.L."/>
            <person name="Kruys A."/>
            <person name="Hutchinson M.I."/>
            <person name="Powell A.J."/>
            <person name="Barry K."/>
            <person name="Miller A.N."/>
            <person name="Grigoriev I.V."/>
            <person name="Debuchy R."/>
            <person name="Gladieux P."/>
            <person name="Thoren M.H."/>
            <person name="Johannesson H."/>
        </authorList>
    </citation>
    <scope>NUCLEOTIDE SEQUENCE</scope>
    <source>
        <strain evidence="5">CBS 892.96</strain>
    </source>
</reference>
<proteinExistence type="predicted"/>
<dbReference type="Gene3D" id="4.10.240.10">
    <property type="entry name" value="Zn(2)-C6 fungal-type DNA-binding domain"/>
    <property type="match status" value="1"/>
</dbReference>
<feature type="compositionally biased region" description="Pro residues" evidence="3">
    <location>
        <begin position="103"/>
        <end position="113"/>
    </location>
</feature>
<dbReference type="CDD" id="cd12148">
    <property type="entry name" value="fungal_TF_MHR"/>
    <property type="match status" value="1"/>
</dbReference>
<feature type="compositionally biased region" description="Low complexity" evidence="3">
    <location>
        <begin position="674"/>
        <end position="683"/>
    </location>
</feature>
<dbReference type="Proteomes" id="UP001302321">
    <property type="component" value="Unassembled WGS sequence"/>
</dbReference>
<dbReference type="EMBL" id="MU866137">
    <property type="protein sequence ID" value="KAK4178513.1"/>
    <property type="molecule type" value="Genomic_DNA"/>
</dbReference>
<name>A0AAN6WBF2_9PEZI</name>
<dbReference type="InterPro" id="IPR036864">
    <property type="entry name" value="Zn2-C6_fun-type_DNA-bd_sf"/>
</dbReference>
<keyword evidence="2" id="KW-0539">Nucleus</keyword>
<dbReference type="GO" id="GO:0003677">
    <property type="term" value="F:DNA binding"/>
    <property type="evidence" value="ECO:0007669"/>
    <property type="project" value="InterPro"/>
</dbReference>
<feature type="region of interest" description="Disordered" evidence="3">
    <location>
        <begin position="94"/>
        <end position="132"/>
    </location>
</feature>
<dbReference type="PANTHER" id="PTHR46910:SF5">
    <property type="entry name" value="ZN(II)2CYS6 TRANSCRIPTION FACTOR (EUROFUNG)"/>
    <property type="match status" value="1"/>
</dbReference>
<evidence type="ECO:0000313" key="6">
    <source>
        <dbReference type="Proteomes" id="UP001302321"/>
    </source>
</evidence>
<dbReference type="AlphaFoldDB" id="A0AAN6WBF2"/>
<feature type="domain" description="Zn(2)-C6 fungal-type" evidence="4">
    <location>
        <begin position="13"/>
        <end position="43"/>
    </location>
</feature>
<dbReference type="SMART" id="SM00066">
    <property type="entry name" value="GAL4"/>
    <property type="match status" value="1"/>
</dbReference>
<protein>
    <recommendedName>
        <fullName evidence="4">Zn(2)-C6 fungal-type domain-containing protein</fullName>
    </recommendedName>
</protein>
<dbReference type="GO" id="GO:0008270">
    <property type="term" value="F:zinc ion binding"/>
    <property type="evidence" value="ECO:0007669"/>
    <property type="project" value="InterPro"/>
</dbReference>
<dbReference type="SMART" id="SM00906">
    <property type="entry name" value="Fungal_trans"/>
    <property type="match status" value="1"/>
</dbReference>
<dbReference type="GO" id="GO:0000981">
    <property type="term" value="F:DNA-binding transcription factor activity, RNA polymerase II-specific"/>
    <property type="evidence" value="ECO:0007669"/>
    <property type="project" value="InterPro"/>
</dbReference>
<dbReference type="SUPFAM" id="SSF57701">
    <property type="entry name" value="Zn2/Cys6 DNA-binding domain"/>
    <property type="match status" value="1"/>
</dbReference>
<keyword evidence="6" id="KW-1185">Reference proteome</keyword>
<evidence type="ECO:0000256" key="1">
    <source>
        <dbReference type="ARBA" id="ARBA00022723"/>
    </source>
</evidence>
<gene>
    <name evidence="5" type="ORF">QBC36DRAFT_385912</name>
</gene>
<organism evidence="5 6">
    <name type="scientific">Triangularia setosa</name>
    <dbReference type="NCBI Taxonomy" id="2587417"/>
    <lineage>
        <taxon>Eukaryota</taxon>
        <taxon>Fungi</taxon>
        <taxon>Dikarya</taxon>
        <taxon>Ascomycota</taxon>
        <taxon>Pezizomycotina</taxon>
        <taxon>Sordariomycetes</taxon>
        <taxon>Sordariomycetidae</taxon>
        <taxon>Sordariales</taxon>
        <taxon>Podosporaceae</taxon>
        <taxon>Triangularia</taxon>
    </lineage>
</organism>
<dbReference type="InterPro" id="IPR001138">
    <property type="entry name" value="Zn2Cys6_DnaBD"/>
</dbReference>
<evidence type="ECO:0000313" key="5">
    <source>
        <dbReference type="EMBL" id="KAK4178513.1"/>
    </source>
</evidence>
<feature type="region of interest" description="Disordered" evidence="3">
    <location>
        <begin position="674"/>
        <end position="693"/>
    </location>
</feature>
<evidence type="ECO:0000256" key="2">
    <source>
        <dbReference type="ARBA" id="ARBA00023242"/>
    </source>
</evidence>
<dbReference type="InterPro" id="IPR007219">
    <property type="entry name" value="XnlR_reg_dom"/>
</dbReference>
<dbReference type="InterPro" id="IPR050987">
    <property type="entry name" value="AtrR-like"/>
</dbReference>
<dbReference type="Pfam" id="PF00172">
    <property type="entry name" value="Zn_clus"/>
    <property type="match status" value="1"/>
</dbReference>
<evidence type="ECO:0000256" key="3">
    <source>
        <dbReference type="SAM" id="MobiDB-lite"/>
    </source>
</evidence>
<dbReference type="GO" id="GO:0006351">
    <property type="term" value="P:DNA-templated transcription"/>
    <property type="evidence" value="ECO:0007669"/>
    <property type="project" value="InterPro"/>
</dbReference>
<accession>A0AAN6WBF2</accession>
<dbReference type="PANTHER" id="PTHR46910">
    <property type="entry name" value="TRANSCRIPTION FACTOR PDR1"/>
    <property type="match status" value="1"/>
</dbReference>